<dbReference type="InterPro" id="IPR025997">
    <property type="entry name" value="SBP_2_dom"/>
</dbReference>
<gene>
    <name evidence="5" type="ORF">J2X26_001378</name>
</gene>
<dbReference type="PANTHER" id="PTHR30036">
    <property type="entry name" value="D-XYLOSE-BINDING PERIPLASMIC PROTEIN"/>
    <property type="match status" value="1"/>
</dbReference>
<dbReference type="Pfam" id="PF13407">
    <property type="entry name" value="Peripla_BP_4"/>
    <property type="match status" value="1"/>
</dbReference>
<feature type="chain" id="PRO_5046588620" evidence="3">
    <location>
        <begin position="25"/>
        <end position="361"/>
    </location>
</feature>
<reference evidence="5 6" key="1">
    <citation type="submission" date="2023-07" db="EMBL/GenBank/DDBJ databases">
        <title>Sorghum-associated microbial communities from plants grown in Nebraska, USA.</title>
        <authorList>
            <person name="Schachtman D."/>
        </authorList>
    </citation>
    <scope>NUCLEOTIDE SEQUENCE [LARGE SCALE GENOMIC DNA]</scope>
    <source>
        <strain evidence="5 6">BE332</strain>
    </source>
</reference>
<evidence type="ECO:0000313" key="6">
    <source>
        <dbReference type="Proteomes" id="UP001239626"/>
    </source>
</evidence>
<dbReference type="InterPro" id="IPR050555">
    <property type="entry name" value="Bact_Solute-Bind_Prot2"/>
</dbReference>
<comment type="caution">
    <text evidence="5">The sequence shown here is derived from an EMBL/GenBank/DDBJ whole genome shotgun (WGS) entry which is preliminary data.</text>
</comment>
<dbReference type="PROSITE" id="PS51257">
    <property type="entry name" value="PROKAR_LIPOPROTEIN"/>
    <property type="match status" value="1"/>
</dbReference>
<keyword evidence="6" id="KW-1185">Reference proteome</keyword>
<organism evidence="5 6">
    <name type="scientific">Cellulomonas humilata</name>
    <dbReference type="NCBI Taxonomy" id="144055"/>
    <lineage>
        <taxon>Bacteria</taxon>
        <taxon>Bacillati</taxon>
        <taxon>Actinomycetota</taxon>
        <taxon>Actinomycetes</taxon>
        <taxon>Micrococcales</taxon>
        <taxon>Cellulomonadaceae</taxon>
        <taxon>Cellulomonas</taxon>
    </lineage>
</organism>
<dbReference type="PANTHER" id="PTHR30036:SF1">
    <property type="entry name" value="D-XYLOSE-BINDING PERIPLASMIC PROTEIN"/>
    <property type="match status" value="1"/>
</dbReference>
<name>A0ABU0ECY0_9CELL</name>
<comment type="subcellular location">
    <subcellularLocation>
        <location evidence="1">Cell envelope</location>
    </subcellularLocation>
</comment>
<accession>A0ABU0ECY0</accession>
<protein>
    <submittedName>
        <fullName evidence="5">D-xylose transport system substrate-binding protein</fullName>
    </submittedName>
</protein>
<feature type="signal peptide" evidence="3">
    <location>
        <begin position="1"/>
        <end position="24"/>
    </location>
</feature>
<evidence type="ECO:0000313" key="5">
    <source>
        <dbReference type="EMBL" id="MDQ0373067.1"/>
    </source>
</evidence>
<evidence type="ECO:0000256" key="1">
    <source>
        <dbReference type="ARBA" id="ARBA00004196"/>
    </source>
</evidence>
<evidence type="ECO:0000256" key="3">
    <source>
        <dbReference type="SAM" id="SignalP"/>
    </source>
</evidence>
<dbReference type="Proteomes" id="UP001239626">
    <property type="component" value="Unassembled WGS sequence"/>
</dbReference>
<dbReference type="EMBL" id="JAUSVB010000002">
    <property type="protein sequence ID" value="MDQ0373067.1"/>
    <property type="molecule type" value="Genomic_DNA"/>
</dbReference>
<dbReference type="Gene3D" id="3.40.50.2300">
    <property type="match status" value="2"/>
</dbReference>
<evidence type="ECO:0000256" key="2">
    <source>
        <dbReference type="ARBA" id="ARBA00022729"/>
    </source>
</evidence>
<dbReference type="SUPFAM" id="SSF53822">
    <property type="entry name" value="Periplasmic binding protein-like I"/>
    <property type="match status" value="1"/>
</dbReference>
<dbReference type="RefSeq" id="WP_307490925.1">
    <property type="nucleotide sequence ID" value="NZ_JAUSVB010000002.1"/>
</dbReference>
<evidence type="ECO:0000259" key="4">
    <source>
        <dbReference type="Pfam" id="PF13407"/>
    </source>
</evidence>
<feature type="domain" description="Periplasmic binding protein" evidence="4">
    <location>
        <begin position="35"/>
        <end position="300"/>
    </location>
</feature>
<proteinExistence type="predicted"/>
<dbReference type="InterPro" id="IPR028082">
    <property type="entry name" value="Peripla_BP_I"/>
</dbReference>
<keyword evidence="2 3" id="KW-0732">Signal</keyword>
<sequence>MTRVVVAVVSTLLGLLALGGCATAPTVSAPSDQVIALLLPESKTARYEAVDRPQFEKVVADRCPDCTVIYANANQDAAAQQQQAESALTQGAGVLVLDAVDAAAAVSIVGQAHRRGVPVIAYDRFIQDADLDYYVSFDSRRIGRLQGEALVRELAAGRTGPDDPPQGVLMVNGSATDPNSAALEAGVADAFEGAAVEVLAEYDTPDWSPDKAQEWVTGQLTQYAGRVDAVYAANDGTAGGSISAMKAAGLDPVPPVTGQDAELAAIQRIVTGDQSMTVYKAISEQARTAAELAVRVVHGEVPVTTSRVQGVPALLLSPVPVTLDDVRRVIVDGGVYTTEEICVQPYTDACTAAGLLDAGTS</sequence>